<dbReference type="Proteomes" id="UP000240800">
    <property type="component" value="Unassembled WGS sequence"/>
</dbReference>
<dbReference type="RefSeq" id="WP_108223035.1">
    <property type="nucleotide sequence ID" value="NZ_PZZW01000001.1"/>
</dbReference>
<evidence type="ECO:0000256" key="2">
    <source>
        <dbReference type="SAM" id="SignalP"/>
    </source>
</evidence>
<name>A0ABX5JDK2_9RHOB</name>
<feature type="signal peptide" evidence="2">
    <location>
        <begin position="1"/>
        <end position="19"/>
    </location>
</feature>
<gene>
    <name evidence="4" type="ORF">C8J29_101510</name>
</gene>
<sequence length="147" mass="16659">MKPVQILALAAFLPLSALAETPAPEGPGPVEAQGLTLSQFLWTKRPVVVFADTETDPNFIRQMEMIADRLDFLDERDVIVIFDTSPDDPSEIRRTLHPRGFSLVIFDKDGQVKLRKPLPWDAREIGRAIDKFPLRRDELLERNPAGR</sequence>
<dbReference type="PROSITE" id="PS51352">
    <property type="entry name" value="THIOREDOXIN_2"/>
    <property type="match status" value="1"/>
</dbReference>
<evidence type="ECO:0000256" key="1">
    <source>
        <dbReference type="ARBA" id="ARBA00022729"/>
    </source>
</evidence>
<accession>A0ABX5JDK2</accession>
<protein>
    <submittedName>
        <fullName evidence="4">Uncharacterized protein DUF4174</fullName>
    </submittedName>
</protein>
<comment type="caution">
    <text evidence="4">The sequence shown here is derived from an EMBL/GenBank/DDBJ whole genome shotgun (WGS) entry which is preliminary data.</text>
</comment>
<feature type="domain" description="Thioredoxin" evidence="3">
    <location>
        <begin position="7"/>
        <end position="134"/>
    </location>
</feature>
<keyword evidence="1 2" id="KW-0732">Signal</keyword>
<evidence type="ECO:0000313" key="5">
    <source>
        <dbReference type="Proteomes" id="UP000240800"/>
    </source>
</evidence>
<feature type="chain" id="PRO_5047505990" evidence="2">
    <location>
        <begin position="20"/>
        <end position="147"/>
    </location>
</feature>
<dbReference type="Pfam" id="PF13778">
    <property type="entry name" value="DUF4174"/>
    <property type="match status" value="1"/>
</dbReference>
<dbReference type="InterPro" id="IPR013766">
    <property type="entry name" value="Thioredoxin_domain"/>
</dbReference>
<proteinExistence type="predicted"/>
<reference evidence="4 5" key="1">
    <citation type="submission" date="2018-04" db="EMBL/GenBank/DDBJ databases">
        <title>Genomic Encyclopedia of Type Strains, Phase III (KMG-III): the genomes of soil and plant-associated and newly described type strains.</title>
        <authorList>
            <person name="Whitman W."/>
        </authorList>
    </citation>
    <scope>NUCLEOTIDE SEQUENCE [LARGE SCALE GENOMIC DNA]</scope>
    <source>
        <strain evidence="4 5">JA192</strain>
    </source>
</reference>
<evidence type="ECO:0000313" key="4">
    <source>
        <dbReference type="EMBL" id="PTM81568.1"/>
    </source>
</evidence>
<evidence type="ECO:0000259" key="3">
    <source>
        <dbReference type="PROSITE" id="PS51352"/>
    </source>
</evidence>
<dbReference type="InterPro" id="IPR025232">
    <property type="entry name" value="DUF4174"/>
</dbReference>
<keyword evidence="5" id="KW-1185">Reference proteome</keyword>
<dbReference type="EMBL" id="PZZW01000001">
    <property type="protein sequence ID" value="PTM81568.1"/>
    <property type="molecule type" value="Genomic_DNA"/>
</dbReference>
<organism evidence="4 5">
    <name type="scientific">Cereibacter johrii</name>
    <dbReference type="NCBI Taxonomy" id="445629"/>
    <lineage>
        <taxon>Bacteria</taxon>
        <taxon>Pseudomonadati</taxon>
        <taxon>Pseudomonadota</taxon>
        <taxon>Alphaproteobacteria</taxon>
        <taxon>Rhodobacterales</taxon>
        <taxon>Paracoccaceae</taxon>
        <taxon>Cereibacter</taxon>
    </lineage>
</organism>